<feature type="compositionally biased region" description="Basic and acidic residues" evidence="1">
    <location>
        <begin position="52"/>
        <end position="66"/>
    </location>
</feature>
<proteinExistence type="predicted"/>
<dbReference type="Proteomes" id="UP000245119">
    <property type="component" value="Linkage Group LG2"/>
</dbReference>
<gene>
    <name evidence="2" type="ORF">C0Q70_04303</name>
</gene>
<name>A0A2T7PV49_POMCA</name>
<reference evidence="2 3" key="1">
    <citation type="submission" date="2018-04" db="EMBL/GenBank/DDBJ databases">
        <title>The genome of golden apple snail Pomacea canaliculata provides insight into stress tolerance and invasive adaptation.</title>
        <authorList>
            <person name="Liu C."/>
            <person name="Liu B."/>
            <person name="Ren Y."/>
            <person name="Zhang Y."/>
            <person name="Wang H."/>
            <person name="Li S."/>
            <person name="Jiang F."/>
            <person name="Yin L."/>
            <person name="Zhang G."/>
            <person name="Qian W."/>
            <person name="Fan W."/>
        </authorList>
    </citation>
    <scope>NUCLEOTIDE SEQUENCE [LARGE SCALE GENOMIC DNA]</scope>
    <source>
        <strain evidence="2">SZHN2017</strain>
        <tissue evidence="2">Muscle</tissue>
    </source>
</reference>
<sequence>MAGKALRQMYRKQVPLSIRTKDRCSSDLIKEKTSTMGDNSNAIRSGPRLNRFPREKLKLPHEDAKR</sequence>
<keyword evidence="3" id="KW-1185">Reference proteome</keyword>
<protein>
    <submittedName>
        <fullName evidence="2">Uncharacterized protein</fullName>
    </submittedName>
</protein>
<dbReference type="EMBL" id="PZQS01000002">
    <property type="protein sequence ID" value="PVD37304.1"/>
    <property type="molecule type" value="Genomic_DNA"/>
</dbReference>
<feature type="compositionally biased region" description="Polar residues" evidence="1">
    <location>
        <begin position="34"/>
        <end position="43"/>
    </location>
</feature>
<organism evidence="2 3">
    <name type="scientific">Pomacea canaliculata</name>
    <name type="common">Golden apple snail</name>
    <dbReference type="NCBI Taxonomy" id="400727"/>
    <lineage>
        <taxon>Eukaryota</taxon>
        <taxon>Metazoa</taxon>
        <taxon>Spiralia</taxon>
        <taxon>Lophotrochozoa</taxon>
        <taxon>Mollusca</taxon>
        <taxon>Gastropoda</taxon>
        <taxon>Caenogastropoda</taxon>
        <taxon>Architaenioglossa</taxon>
        <taxon>Ampullarioidea</taxon>
        <taxon>Ampullariidae</taxon>
        <taxon>Pomacea</taxon>
    </lineage>
</organism>
<feature type="region of interest" description="Disordered" evidence="1">
    <location>
        <begin position="31"/>
        <end position="66"/>
    </location>
</feature>
<evidence type="ECO:0000313" key="3">
    <source>
        <dbReference type="Proteomes" id="UP000245119"/>
    </source>
</evidence>
<comment type="caution">
    <text evidence="2">The sequence shown here is derived from an EMBL/GenBank/DDBJ whole genome shotgun (WGS) entry which is preliminary data.</text>
</comment>
<evidence type="ECO:0000313" key="2">
    <source>
        <dbReference type="EMBL" id="PVD37304.1"/>
    </source>
</evidence>
<evidence type="ECO:0000256" key="1">
    <source>
        <dbReference type="SAM" id="MobiDB-lite"/>
    </source>
</evidence>
<dbReference type="AlphaFoldDB" id="A0A2T7PV49"/>
<accession>A0A2T7PV49</accession>